<evidence type="ECO:0000313" key="7">
    <source>
        <dbReference type="Proteomes" id="UP001183648"/>
    </source>
</evidence>
<dbReference type="InterPro" id="IPR001647">
    <property type="entry name" value="HTH_TetR"/>
</dbReference>
<gene>
    <name evidence="6" type="ORF">J2S63_000461</name>
</gene>
<evidence type="ECO:0000256" key="4">
    <source>
        <dbReference type="PROSITE-ProRule" id="PRU00335"/>
    </source>
</evidence>
<keyword evidence="1" id="KW-0805">Transcription regulation</keyword>
<keyword evidence="3" id="KW-0804">Transcription</keyword>
<organism evidence="6 7">
    <name type="scientific">Nocardioides marmoribigeumensis</name>
    <dbReference type="NCBI Taxonomy" id="433649"/>
    <lineage>
        <taxon>Bacteria</taxon>
        <taxon>Bacillati</taxon>
        <taxon>Actinomycetota</taxon>
        <taxon>Actinomycetes</taxon>
        <taxon>Propionibacteriales</taxon>
        <taxon>Nocardioidaceae</taxon>
        <taxon>Nocardioides</taxon>
    </lineage>
</organism>
<name>A0ABU2BQK0_9ACTN</name>
<reference evidence="6 7" key="1">
    <citation type="submission" date="2023-07" db="EMBL/GenBank/DDBJ databases">
        <title>Sequencing the genomes of 1000 actinobacteria strains.</title>
        <authorList>
            <person name="Klenk H.-P."/>
        </authorList>
    </citation>
    <scope>NUCLEOTIDE SEQUENCE [LARGE SCALE GENOMIC DNA]</scope>
    <source>
        <strain evidence="6 7">DSM 19426</strain>
    </source>
</reference>
<dbReference type="InterPro" id="IPR050109">
    <property type="entry name" value="HTH-type_TetR-like_transc_reg"/>
</dbReference>
<dbReference type="Gene3D" id="1.10.357.10">
    <property type="entry name" value="Tetracycline Repressor, domain 2"/>
    <property type="match status" value="1"/>
</dbReference>
<dbReference type="SUPFAM" id="SSF46689">
    <property type="entry name" value="Homeodomain-like"/>
    <property type="match status" value="1"/>
</dbReference>
<dbReference type="Pfam" id="PF00440">
    <property type="entry name" value="TetR_N"/>
    <property type="match status" value="1"/>
</dbReference>
<evidence type="ECO:0000256" key="3">
    <source>
        <dbReference type="ARBA" id="ARBA00023163"/>
    </source>
</evidence>
<protein>
    <submittedName>
        <fullName evidence="6">AcrR family transcriptional regulator</fullName>
    </submittedName>
</protein>
<feature type="domain" description="HTH tetR-type" evidence="5">
    <location>
        <begin position="6"/>
        <end position="65"/>
    </location>
</feature>
<sequence>MRADAVRNRARIVDAARELFREKGYDAPLDDIAKRAGVGPGTLYRHFPTRDDLVDAVMQAWVDRVNRSVEDVLTGGGDAREVLLRWLETYVGLITVHKGGAARITGALDDAASPIRTKCEVLRGANQQVIDKLAGDLRPDVDSLQMARLAGGVATVADNGDLPAPAVRPMLAVIADGLLR</sequence>
<feature type="DNA-binding region" description="H-T-H motif" evidence="4">
    <location>
        <begin position="28"/>
        <end position="47"/>
    </location>
</feature>
<dbReference type="PANTHER" id="PTHR30055">
    <property type="entry name" value="HTH-TYPE TRANSCRIPTIONAL REGULATOR RUTR"/>
    <property type="match status" value="1"/>
</dbReference>
<dbReference type="PANTHER" id="PTHR30055:SF234">
    <property type="entry name" value="HTH-TYPE TRANSCRIPTIONAL REGULATOR BETI"/>
    <property type="match status" value="1"/>
</dbReference>
<dbReference type="RefSeq" id="WP_310298087.1">
    <property type="nucleotide sequence ID" value="NZ_BAAAPS010000002.1"/>
</dbReference>
<dbReference type="EMBL" id="JAVDYG010000001">
    <property type="protein sequence ID" value="MDR7360908.1"/>
    <property type="molecule type" value="Genomic_DNA"/>
</dbReference>
<dbReference type="InterPro" id="IPR009057">
    <property type="entry name" value="Homeodomain-like_sf"/>
</dbReference>
<evidence type="ECO:0000259" key="5">
    <source>
        <dbReference type="PROSITE" id="PS50977"/>
    </source>
</evidence>
<dbReference type="Proteomes" id="UP001183648">
    <property type="component" value="Unassembled WGS sequence"/>
</dbReference>
<comment type="caution">
    <text evidence="6">The sequence shown here is derived from an EMBL/GenBank/DDBJ whole genome shotgun (WGS) entry which is preliminary data.</text>
</comment>
<proteinExistence type="predicted"/>
<keyword evidence="2 4" id="KW-0238">DNA-binding</keyword>
<evidence type="ECO:0000256" key="1">
    <source>
        <dbReference type="ARBA" id="ARBA00023015"/>
    </source>
</evidence>
<accession>A0ABU2BQK0</accession>
<evidence type="ECO:0000313" key="6">
    <source>
        <dbReference type="EMBL" id="MDR7360908.1"/>
    </source>
</evidence>
<evidence type="ECO:0000256" key="2">
    <source>
        <dbReference type="ARBA" id="ARBA00023125"/>
    </source>
</evidence>
<keyword evidence="7" id="KW-1185">Reference proteome</keyword>
<dbReference type="PROSITE" id="PS50977">
    <property type="entry name" value="HTH_TETR_2"/>
    <property type="match status" value="1"/>
</dbReference>
<dbReference type="PRINTS" id="PR00455">
    <property type="entry name" value="HTHTETR"/>
</dbReference>